<protein>
    <recommendedName>
        <fullName evidence="3">Protein kinase domain-containing protein</fullName>
    </recommendedName>
</protein>
<evidence type="ECO:0000256" key="1">
    <source>
        <dbReference type="SAM" id="Coils"/>
    </source>
</evidence>
<dbReference type="InterPro" id="IPR011990">
    <property type="entry name" value="TPR-like_helical_dom_sf"/>
</dbReference>
<dbReference type="InterPro" id="IPR000719">
    <property type="entry name" value="Prot_kinase_dom"/>
</dbReference>
<dbReference type="InterPro" id="IPR011009">
    <property type="entry name" value="Kinase-like_dom_sf"/>
</dbReference>
<feature type="coiled-coil region" evidence="1">
    <location>
        <begin position="871"/>
        <end position="898"/>
    </location>
</feature>
<dbReference type="InterPro" id="IPR019734">
    <property type="entry name" value="TPR_rpt"/>
</dbReference>
<comment type="caution">
    <text evidence="4">The sequence shown here is derived from an EMBL/GenBank/DDBJ whole genome shotgun (WGS) entry which is preliminary data.</text>
</comment>
<proteinExistence type="predicted"/>
<feature type="transmembrane region" description="Helical" evidence="2">
    <location>
        <begin position="119"/>
        <end position="139"/>
    </location>
</feature>
<dbReference type="SUPFAM" id="SSF48452">
    <property type="entry name" value="TPR-like"/>
    <property type="match status" value="4"/>
</dbReference>
<evidence type="ECO:0000313" key="4">
    <source>
        <dbReference type="EMBL" id="MFC1852693.1"/>
    </source>
</evidence>
<dbReference type="Proteomes" id="UP001594351">
    <property type="component" value="Unassembled WGS sequence"/>
</dbReference>
<dbReference type="SMART" id="SM00028">
    <property type="entry name" value="TPR"/>
    <property type="match status" value="4"/>
</dbReference>
<keyword evidence="2" id="KW-0812">Transmembrane</keyword>
<organism evidence="4 5">
    <name type="scientific">candidate division CSSED10-310 bacterium</name>
    <dbReference type="NCBI Taxonomy" id="2855610"/>
    <lineage>
        <taxon>Bacteria</taxon>
        <taxon>Bacteria division CSSED10-310</taxon>
    </lineage>
</organism>
<dbReference type="SUPFAM" id="SSF56112">
    <property type="entry name" value="Protein kinase-like (PK-like)"/>
    <property type="match status" value="1"/>
</dbReference>
<sequence>EQARGQVHRIDRRTDVYGLGATLYSTLVGKPPYDSLATYELFNKIITAEPISFKDREVNVPFDLECIVMKCLSKESQRRYESARALADDLQRYLEGEPVQARKKEWLYRAAKKTRKHKMLLSIITATLMVIFLLIGMTAKQKLESREKARIAQQFGQQVKEIEWIMKSAYMLPLHDVSLDKTQIYKRLQFIRNNLHHKSDVRAGAGHCALGRIYLLLNELDKASFHLHQALDFEYRGTDLYYALGSVYSIQYQKALQEVKRIKNTELRELKEQHIVRILRKPALMYLKKCRAPLAETPLFIQALIDYHEEHYDQAITKTKKAFENTPWNYNAKKLEGDAYLNMAQQKYLLGQYKQALFYNDRAGTAYQEAMNIGRSDTSIYSADCDRLVDRMLLGLQMNDHQVLDLAFKTIGDISGQALIATPDNWHIFNLQAQANIYYGELLYTQGKPFDTLMQKALTLAQKAIGFNQNNHQSYQIRGYVYWLRSRQTIFSGEDVMGMLIKMIDNFERAVAIDHYAIGAYNSLGIGYRLLAEYNVKHGLEIGDLLQKSIHSFQKGLEIGPNLASLHNNLARTYMTLGSIEINSEKWWNEAVTSSLKAVDINPHHHFLYNSLGNAYYGKGDLFLNSGRNPVPYFQKALENYRRALDIAPSYAFAANNLGEVYYLLATFDYLKQSDPSTNLAKAFESFQKSDEISIPQYSNPHKNKAKVLLLKAEYLMDHNRDPSQTLLQARKEMKKALALRQSDFTYYITLGDLELKTARWQILKNNSPEPYYRKARQAYEKVNQINPQSSLGYQKLAEHSLKSATWCLENNENCLSQIESGITNTKKALSLSPDCAETVLLLSRLQILEAPLRTDPEERCNTLGLAAETLNKSERLNAHLKKQCDSLRQQMKELEAHLNCLHN</sequence>
<dbReference type="PROSITE" id="PS50011">
    <property type="entry name" value="PROTEIN_KINASE_DOM"/>
    <property type="match status" value="1"/>
</dbReference>
<keyword evidence="5" id="KW-1185">Reference proteome</keyword>
<name>A0ABV6Z2N5_UNCC1</name>
<dbReference type="Gene3D" id="1.10.510.10">
    <property type="entry name" value="Transferase(Phosphotransferase) domain 1"/>
    <property type="match status" value="1"/>
</dbReference>
<keyword evidence="2" id="KW-0472">Membrane</keyword>
<evidence type="ECO:0000256" key="2">
    <source>
        <dbReference type="SAM" id="Phobius"/>
    </source>
</evidence>
<keyword evidence="1" id="KW-0175">Coiled coil</keyword>
<evidence type="ECO:0000313" key="5">
    <source>
        <dbReference type="Proteomes" id="UP001594351"/>
    </source>
</evidence>
<accession>A0ABV6Z2N5</accession>
<feature type="non-terminal residue" evidence="4">
    <location>
        <position position="1"/>
    </location>
</feature>
<gene>
    <name evidence="4" type="ORF">ACFL27_21040</name>
</gene>
<dbReference type="PANTHER" id="PTHR12558">
    <property type="entry name" value="CELL DIVISION CYCLE 16,23,27"/>
    <property type="match status" value="1"/>
</dbReference>
<dbReference type="Gene3D" id="1.25.40.10">
    <property type="entry name" value="Tetratricopeptide repeat domain"/>
    <property type="match status" value="4"/>
</dbReference>
<reference evidence="4 5" key="1">
    <citation type="submission" date="2024-09" db="EMBL/GenBank/DDBJ databases">
        <title>Laminarin stimulates single cell rates of sulfate reduction while oxygen inhibits transcriptomic activity in coastal marine sediment.</title>
        <authorList>
            <person name="Lindsay M."/>
            <person name="Orcutt B."/>
            <person name="Emerson D."/>
            <person name="Stepanauskas R."/>
            <person name="D'Angelo T."/>
        </authorList>
    </citation>
    <scope>NUCLEOTIDE SEQUENCE [LARGE SCALE GENOMIC DNA]</scope>
    <source>
        <strain evidence="4">SAG AM-311-K15</strain>
    </source>
</reference>
<dbReference type="EMBL" id="JBHPBY010000351">
    <property type="protein sequence ID" value="MFC1852693.1"/>
    <property type="molecule type" value="Genomic_DNA"/>
</dbReference>
<feature type="domain" description="Protein kinase" evidence="3">
    <location>
        <begin position="1"/>
        <end position="94"/>
    </location>
</feature>
<keyword evidence="2" id="KW-1133">Transmembrane helix</keyword>
<dbReference type="PANTHER" id="PTHR12558:SF13">
    <property type="entry name" value="CELL DIVISION CYCLE PROTEIN 27 HOMOLOG"/>
    <property type="match status" value="1"/>
</dbReference>
<evidence type="ECO:0000259" key="3">
    <source>
        <dbReference type="PROSITE" id="PS50011"/>
    </source>
</evidence>